<dbReference type="InterPro" id="IPR016181">
    <property type="entry name" value="Acyl_CoA_acyltransferase"/>
</dbReference>
<evidence type="ECO:0000313" key="2">
    <source>
        <dbReference type="EMBL" id="THZ50195.1"/>
    </source>
</evidence>
<dbReference type="GO" id="GO:0016747">
    <property type="term" value="F:acyltransferase activity, transferring groups other than amino-acyl groups"/>
    <property type="evidence" value="ECO:0007669"/>
    <property type="project" value="InterPro"/>
</dbReference>
<feature type="domain" description="N-acetyltransferase" evidence="1">
    <location>
        <begin position="103"/>
        <end position="257"/>
    </location>
</feature>
<dbReference type="PROSITE" id="PS51186">
    <property type="entry name" value="GNAT"/>
    <property type="match status" value="1"/>
</dbReference>
<dbReference type="SUPFAM" id="SSF55729">
    <property type="entry name" value="Acyl-CoA N-acyltransferases (Nat)"/>
    <property type="match status" value="1"/>
</dbReference>
<accession>A0A4S9VFR1</accession>
<gene>
    <name evidence="2" type="ORF">D6C90_02802</name>
</gene>
<organism evidence="2 3">
    <name type="scientific">Aureobasidium pullulans</name>
    <name type="common">Black yeast</name>
    <name type="synonym">Pullularia pullulans</name>
    <dbReference type="NCBI Taxonomy" id="5580"/>
    <lineage>
        <taxon>Eukaryota</taxon>
        <taxon>Fungi</taxon>
        <taxon>Dikarya</taxon>
        <taxon>Ascomycota</taxon>
        <taxon>Pezizomycotina</taxon>
        <taxon>Dothideomycetes</taxon>
        <taxon>Dothideomycetidae</taxon>
        <taxon>Dothideales</taxon>
        <taxon>Saccotheciaceae</taxon>
        <taxon>Aureobasidium</taxon>
    </lineage>
</organism>
<dbReference type="EMBL" id="QZBN01000170">
    <property type="protein sequence ID" value="THZ50195.1"/>
    <property type="molecule type" value="Genomic_DNA"/>
</dbReference>
<dbReference type="CDD" id="cd04301">
    <property type="entry name" value="NAT_SF"/>
    <property type="match status" value="1"/>
</dbReference>
<dbReference type="InterPro" id="IPR052523">
    <property type="entry name" value="Trichothecene_AcTrans"/>
</dbReference>
<evidence type="ECO:0000259" key="1">
    <source>
        <dbReference type="PROSITE" id="PS51186"/>
    </source>
</evidence>
<evidence type="ECO:0000313" key="3">
    <source>
        <dbReference type="Proteomes" id="UP000310121"/>
    </source>
</evidence>
<protein>
    <recommendedName>
        <fullName evidence="1">N-acetyltransferase domain-containing protein</fullName>
    </recommendedName>
</protein>
<name>A0A4S9VFR1_AURPU</name>
<dbReference type="Pfam" id="PF00583">
    <property type="entry name" value="Acetyltransf_1"/>
    <property type="match status" value="1"/>
</dbReference>
<dbReference type="AlphaFoldDB" id="A0A4S9VFR1"/>
<dbReference type="PANTHER" id="PTHR42791:SF16">
    <property type="entry name" value="N-ACETYLTRANSFERASE DOMAIN-CONTAINING PROTEIN"/>
    <property type="match status" value="1"/>
</dbReference>
<sequence>MVAAHAIFAKLEFTQPNTLNIKQTMPIRPANFADLLPGAHVCAKAFKDEDLFGERIHPNRSAFPGDMYLFFLRQLRKDYFDGRTIVMVSHPKDRPSSVTGVAVWTRKGPGGDRMAASQSWSAWFTGRFLIPAYNWLGSLIWQNRAADSAMVDILDRAMPFTEHYWKTPECLENWYLALLGTGPEYQGHGYGKELLKWGIERATEEGICVSLVSANGKDGFYKRYGIDQEVGWASEGGKENPIHDIAGGMILFSKKFEK</sequence>
<dbReference type="PANTHER" id="PTHR42791">
    <property type="entry name" value="GNAT FAMILY ACETYLTRANSFERASE"/>
    <property type="match status" value="1"/>
</dbReference>
<dbReference type="Proteomes" id="UP000310121">
    <property type="component" value="Unassembled WGS sequence"/>
</dbReference>
<proteinExistence type="predicted"/>
<comment type="caution">
    <text evidence="2">The sequence shown here is derived from an EMBL/GenBank/DDBJ whole genome shotgun (WGS) entry which is preliminary data.</text>
</comment>
<reference evidence="2 3" key="1">
    <citation type="submission" date="2018-10" db="EMBL/GenBank/DDBJ databases">
        <title>Fifty Aureobasidium pullulans genomes reveal a recombining polyextremotolerant generalist.</title>
        <authorList>
            <person name="Gostincar C."/>
            <person name="Turk M."/>
            <person name="Zajc J."/>
            <person name="Gunde-Cimerman N."/>
        </authorList>
    </citation>
    <scope>NUCLEOTIDE SEQUENCE [LARGE SCALE GENOMIC DNA]</scope>
    <source>
        <strain evidence="2 3">EXF-3844</strain>
    </source>
</reference>
<dbReference type="Gene3D" id="3.40.630.30">
    <property type="match status" value="1"/>
</dbReference>
<dbReference type="InterPro" id="IPR000182">
    <property type="entry name" value="GNAT_dom"/>
</dbReference>